<dbReference type="PANTHER" id="PTHR11895">
    <property type="entry name" value="TRANSAMIDASE"/>
    <property type="match status" value="1"/>
</dbReference>
<dbReference type="Gene3D" id="3.90.1300.10">
    <property type="entry name" value="Amidase signature (AS) domain"/>
    <property type="match status" value="1"/>
</dbReference>
<evidence type="ECO:0000259" key="2">
    <source>
        <dbReference type="Pfam" id="PF01425"/>
    </source>
</evidence>
<dbReference type="Pfam" id="PF01425">
    <property type="entry name" value="Amidase"/>
    <property type="match status" value="2"/>
</dbReference>
<dbReference type="SUPFAM" id="SSF75304">
    <property type="entry name" value="Amidase signature (AS) enzymes"/>
    <property type="match status" value="1"/>
</dbReference>
<dbReference type="InterPro" id="IPR020556">
    <property type="entry name" value="Amidase_CS"/>
</dbReference>
<keyword evidence="4" id="KW-1185">Reference proteome</keyword>
<gene>
    <name evidence="3" type="ORF">GCM10009836_32660</name>
</gene>
<dbReference type="PANTHER" id="PTHR11895:SF7">
    <property type="entry name" value="GLUTAMYL-TRNA(GLN) AMIDOTRANSFERASE SUBUNIT A, MITOCHONDRIAL"/>
    <property type="match status" value="1"/>
</dbReference>
<organism evidence="3 4">
    <name type="scientific">Pseudonocardia ailaonensis</name>
    <dbReference type="NCBI Taxonomy" id="367279"/>
    <lineage>
        <taxon>Bacteria</taxon>
        <taxon>Bacillati</taxon>
        <taxon>Actinomycetota</taxon>
        <taxon>Actinomycetes</taxon>
        <taxon>Pseudonocardiales</taxon>
        <taxon>Pseudonocardiaceae</taxon>
        <taxon>Pseudonocardia</taxon>
    </lineage>
</organism>
<feature type="domain" description="Amidase" evidence="2">
    <location>
        <begin position="7"/>
        <end position="224"/>
    </location>
</feature>
<protein>
    <submittedName>
        <fullName evidence="3">Amidase</fullName>
    </submittedName>
</protein>
<dbReference type="Proteomes" id="UP001500449">
    <property type="component" value="Unassembled WGS sequence"/>
</dbReference>
<comment type="caution">
    <text evidence="3">The sequence shown here is derived from an EMBL/GenBank/DDBJ whole genome shotgun (WGS) entry which is preliminary data.</text>
</comment>
<dbReference type="InterPro" id="IPR036928">
    <property type="entry name" value="AS_sf"/>
</dbReference>
<evidence type="ECO:0000313" key="4">
    <source>
        <dbReference type="Proteomes" id="UP001500449"/>
    </source>
</evidence>
<dbReference type="EMBL" id="BAAAQK010000009">
    <property type="protein sequence ID" value="GAA1850318.1"/>
    <property type="molecule type" value="Genomic_DNA"/>
</dbReference>
<dbReference type="PROSITE" id="PS00571">
    <property type="entry name" value="AMIDASES"/>
    <property type="match status" value="1"/>
</dbReference>
<dbReference type="InterPro" id="IPR000120">
    <property type="entry name" value="Amidase"/>
</dbReference>
<dbReference type="InterPro" id="IPR023631">
    <property type="entry name" value="Amidase_dom"/>
</dbReference>
<name>A0ABN2N473_9PSEU</name>
<sequence>MLDRHRAAAEAHPGLNSLVAEDWEGAARTAEAIDARRARGEPLGPLAGVPLTVKDVVAVAGLRLTAGSRAFAGNIATSTAPAVARLLAADAVLVGKTNCPEFAFGGTCANDLFGTTGNPRFPDRSPGGSSGGEAAALAAGISSLGLGTDFGGSVRWPAQCTGIVALRPSVGRVPAAGQVPGLGGSVAAEGTAWPSPTSMQGRFQVVGPLARTVADLVLALDVLAPGRPAGDGPLRVGWSDGALLGPVRAEVAAAVRAAAERLAGGPRAMPAAFADCLGPYNALRDIDPMHDHLLAVAGREDLVSPDCLRTFAASLGADAATHTAAWRRALEAQAAALAVFDEVDVVLLPVAGGPACLPDGTVDVDGTPVGGWALMAHCRAVTLLGAPAVSVPVATSAEGLPISVQVVAAPGRDEVALRAAALLERA</sequence>
<evidence type="ECO:0000256" key="1">
    <source>
        <dbReference type="ARBA" id="ARBA00009199"/>
    </source>
</evidence>
<evidence type="ECO:0000313" key="3">
    <source>
        <dbReference type="EMBL" id="GAA1850318.1"/>
    </source>
</evidence>
<proteinExistence type="inferred from homology"/>
<dbReference type="RefSeq" id="WP_344417422.1">
    <property type="nucleotide sequence ID" value="NZ_BAAAQK010000009.1"/>
</dbReference>
<reference evidence="3 4" key="1">
    <citation type="journal article" date="2019" name="Int. J. Syst. Evol. Microbiol.">
        <title>The Global Catalogue of Microorganisms (GCM) 10K type strain sequencing project: providing services to taxonomists for standard genome sequencing and annotation.</title>
        <authorList>
            <consortium name="The Broad Institute Genomics Platform"/>
            <consortium name="The Broad Institute Genome Sequencing Center for Infectious Disease"/>
            <person name="Wu L."/>
            <person name="Ma J."/>
        </authorList>
    </citation>
    <scope>NUCLEOTIDE SEQUENCE [LARGE SCALE GENOMIC DNA]</scope>
    <source>
        <strain evidence="3 4">JCM 16009</strain>
    </source>
</reference>
<comment type="similarity">
    <text evidence="1">Belongs to the amidase family.</text>
</comment>
<accession>A0ABN2N473</accession>
<feature type="domain" description="Amidase" evidence="2">
    <location>
        <begin position="324"/>
        <end position="415"/>
    </location>
</feature>